<feature type="domain" description="Polysaccharide pyruvyl transferase" evidence="1">
    <location>
        <begin position="2"/>
        <end position="255"/>
    </location>
</feature>
<dbReference type="InterPro" id="IPR007345">
    <property type="entry name" value="Polysacch_pyruvyl_Trfase"/>
</dbReference>
<dbReference type="GO" id="GO:0016740">
    <property type="term" value="F:transferase activity"/>
    <property type="evidence" value="ECO:0007669"/>
    <property type="project" value="UniProtKB-KW"/>
</dbReference>
<keyword evidence="2" id="KW-0808">Transferase</keyword>
<dbReference type="Proteomes" id="UP001270266">
    <property type="component" value="Unassembled WGS sequence"/>
</dbReference>
<reference evidence="2 3" key="1">
    <citation type="submission" date="2023-02" db="EMBL/GenBank/DDBJ databases">
        <title>The draft genomes of Enterobacter strains.</title>
        <authorList>
            <person name="He Y."/>
            <person name="Feng Y."/>
            <person name="Zong Z."/>
        </authorList>
    </citation>
    <scope>NUCLEOTIDE SEQUENCE [LARGE SCALE GENOMIC DNA]</scope>
    <source>
        <strain evidence="2 3">170198</strain>
    </source>
</reference>
<dbReference type="RefSeq" id="WP_320385892.1">
    <property type="nucleotide sequence ID" value="NZ_JARDVI010000002.1"/>
</dbReference>
<organism evidence="2 3">
    <name type="scientific">Enterobacter chinensis</name>
    <dbReference type="NCBI Taxonomy" id="3030997"/>
    <lineage>
        <taxon>Bacteria</taxon>
        <taxon>Pseudomonadati</taxon>
        <taxon>Pseudomonadota</taxon>
        <taxon>Gammaproteobacteria</taxon>
        <taxon>Enterobacterales</taxon>
        <taxon>Enterobacteriaceae</taxon>
        <taxon>Enterobacter</taxon>
    </lineage>
</organism>
<sequence length="305" mass="35262">MNVGDFIIMDSAYKQICKTFPHTQKVHFPTHERITRVGIKRQRQISLNFLCGTNCLNSSMLFHRQWNIGMLNTLFMKDTVTLGVGWANYQNNPDIYTSLLLRNILSKKHIHSVRDSYTEKLLRSTGVQNILNTGCPTMWDLNNDHCTQIPSRKSKNVIFTLTDYRKDSIKDSIFIRALKKSYEDIYFWIQGANDYAYLQSLGNLIQDIKIIPANLSDFDAALSNTHSVDYAGTRLHAGIRAMQKFKRSIILSVDNRAEEKKKDFNLPVISRDLSLEEYIHIFNGNMTTNISLPLDNIQNWKNQFS</sequence>
<dbReference type="EMBL" id="JARDVI010000002">
    <property type="protein sequence ID" value="MDY0417097.1"/>
    <property type="molecule type" value="Genomic_DNA"/>
</dbReference>
<evidence type="ECO:0000313" key="2">
    <source>
        <dbReference type="EMBL" id="MDY0417097.1"/>
    </source>
</evidence>
<evidence type="ECO:0000259" key="1">
    <source>
        <dbReference type="Pfam" id="PF04230"/>
    </source>
</evidence>
<keyword evidence="3" id="KW-1185">Reference proteome</keyword>
<name>A0ABU5D254_9ENTR</name>
<protein>
    <submittedName>
        <fullName evidence="2">Polysaccharide pyruvyl transferase family protein</fullName>
    </submittedName>
</protein>
<accession>A0ABU5D254</accession>
<comment type="caution">
    <text evidence="2">The sequence shown here is derived from an EMBL/GenBank/DDBJ whole genome shotgun (WGS) entry which is preliminary data.</text>
</comment>
<evidence type="ECO:0000313" key="3">
    <source>
        <dbReference type="Proteomes" id="UP001270266"/>
    </source>
</evidence>
<gene>
    <name evidence="2" type="ORF">PYW49_05345</name>
</gene>
<dbReference type="Pfam" id="PF04230">
    <property type="entry name" value="PS_pyruv_trans"/>
    <property type="match status" value="1"/>
</dbReference>
<proteinExistence type="predicted"/>